<dbReference type="CDD" id="cd12408">
    <property type="entry name" value="RRM_eIF3G_like"/>
    <property type="match status" value="1"/>
</dbReference>
<evidence type="ECO:0000256" key="6">
    <source>
        <dbReference type="PROSITE-ProRule" id="PRU00176"/>
    </source>
</evidence>
<dbReference type="SUPFAM" id="SSF54928">
    <property type="entry name" value="RNA-binding domain, RBD"/>
    <property type="match status" value="1"/>
</dbReference>
<dbReference type="KEGG" id="mbr:MONBRDRAFT_18323"/>
<dbReference type="InterPro" id="IPR024675">
    <property type="entry name" value="eIF3g_N"/>
</dbReference>
<dbReference type="InterPro" id="IPR012677">
    <property type="entry name" value="Nucleotide-bd_a/b_plait_sf"/>
</dbReference>
<evidence type="ECO:0000256" key="7">
    <source>
        <dbReference type="SAM" id="MobiDB-lite"/>
    </source>
</evidence>
<dbReference type="GO" id="GO:0003723">
    <property type="term" value="F:RNA binding"/>
    <property type="evidence" value="ECO:0007669"/>
    <property type="project" value="UniProtKB-UniRule"/>
</dbReference>
<evidence type="ECO:0000256" key="2">
    <source>
        <dbReference type="ARBA" id="ARBA00022540"/>
    </source>
</evidence>
<dbReference type="PROSITE" id="PS50102">
    <property type="entry name" value="RRM"/>
    <property type="match status" value="1"/>
</dbReference>
<dbReference type="PIRSF" id="PIRSF037949">
    <property type="entry name" value="Transl_init_eIF-3_RNA-bind"/>
    <property type="match status" value="1"/>
</dbReference>
<dbReference type="InterPro" id="IPR000504">
    <property type="entry name" value="RRM_dom"/>
</dbReference>
<dbReference type="Proteomes" id="UP000001357">
    <property type="component" value="Unassembled WGS sequence"/>
</dbReference>
<comment type="similarity">
    <text evidence="5">Belongs to the eIF-3 subunit G family.</text>
</comment>
<protein>
    <recommendedName>
        <fullName evidence="5">Eukaryotic translation initiation factor 3 subunit G</fullName>
        <shortName evidence="5">eIF3g</shortName>
    </recommendedName>
    <alternativeName>
        <fullName evidence="5">Eukaryotic translation initiation factor 3 RNA-binding subunit</fullName>
        <shortName evidence="5">eIF-3 RNA-binding subunit</shortName>
    </alternativeName>
    <alternativeName>
        <fullName evidence="5">Eukaryotic translation initiation factor 3 subunit 4</fullName>
    </alternativeName>
</protein>
<dbReference type="STRING" id="81824.A9UUD7"/>
<feature type="region of interest" description="Disordered" evidence="7">
    <location>
        <begin position="1"/>
        <end position="41"/>
    </location>
</feature>
<evidence type="ECO:0000259" key="8">
    <source>
        <dbReference type="PROSITE" id="PS50102"/>
    </source>
</evidence>
<dbReference type="InterPro" id="IPR035979">
    <property type="entry name" value="RBD_domain_sf"/>
</dbReference>
<organism evidence="9 10">
    <name type="scientific">Monosiga brevicollis</name>
    <name type="common">Choanoflagellate</name>
    <dbReference type="NCBI Taxonomy" id="81824"/>
    <lineage>
        <taxon>Eukaryota</taxon>
        <taxon>Choanoflagellata</taxon>
        <taxon>Craspedida</taxon>
        <taxon>Salpingoecidae</taxon>
        <taxon>Monosiga</taxon>
    </lineage>
</organism>
<dbReference type="AlphaFoldDB" id="A9UUD7"/>
<dbReference type="GO" id="GO:0001732">
    <property type="term" value="P:formation of cytoplasmic translation initiation complex"/>
    <property type="evidence" value="ECO:0007669"/>
    <property type="project" value="UniProtKB-UniRule"/>
</dbReference>
<dbReference type="PANTHER" id="PTHR10352">
    <property type="entry name" value="EUKARYOTIC TRANSLATION INITIATION FACTOR 3 SUBUNIT G"/>
    <property type="match status" value="1"/>
</dbReference>
<evidence type="ECO:0000256" key="5">
    <source>
        <dbReference type="HAMAP-Rule" id="MF_03006"/>
    </source>
</evidence>
<reference evidence="9 10" key="1">
    <citation type="journal article" date="2008" name="Nature">
        <title>The genome of the choanoflagellate Monosiga brevicollis and the origin of metazoans.</title>
        <authorList>
            <consortium name="JGI Sequencing"/>
            <person name="King N."/>
            <person name="Westbrook M.J."/>
            <person name="Young S.L."/>
            <person name="Kuo A."/>
            <person name="Abedin M."/>
            <person name="Chapman J."/>
            <person name="Fairclough S."/>
            <person name="Hellsten U."/>
            <person name="Isogai Y."/>
            <person name="Letunic I."/>
            <person name="Marr M."/>
            <person name="Pincus D."/>
            <person name="Putnam N."/>
            <person name="Rokas A."/>
            <person name="Wright K.J."/>
            <person name="Zuzow R."/>
            <person name="Dirks W."/>
            <person name="Good M."/>
            <person name="Goodstein D."/>
            <person name="Lemons D."/>
            <person name="Li W."/>
            <person name="Lyons J.B."/>
            <person name="Morris A."/>
            <person name="Nichols S."/>
            <person name="Richter D.J."/>
            <person name="Salamov A."/>
            <person name="Bork P."/>
            <person name="Lim W.A."/>
            <person name="Manning G."/>
            <person name="Miller W.T."/>
            <person name="McGinnis W."/>
            <person name="Shapiro H."/>
            <person name="Tjian R."/>
            <person name="Grigoriev I.V."/>
            <person name="Rokhsar D."/>
        </authorList>
    </citation>
    <scope>NUCLEOTIDE SEQUENCE [LARGE SCALE GENOMIC DNA]</scope>
    <source>
        <strain evidence="10">MX1 / ATCC 50154</strain>
    </source>
</reference>
<keyword evidence="3 6" id="KW-0694">RNA-binding</keyword>
<dbReference type="SMART" id="SM00360">
    <property type="entry name" value="RRM"/>
    <property type="match status" value="1"/>
</dbReference>
<dbReference type="OMA" id="ICQGDHF"/>
<dbReference type="HAMAP" id="MF_03006">
    <property type="entry name" value="eIF3g"/>
    <property type="match status" value="1"/>
</dbReference>
<dbReference type="GeneID" id="5889545"/>
<proteinExistence type="inferred from homology"/>
<dbReference type="GO" id="GO:0003743">
    <property type="term" value="F:translation initiation factor activity"/>
    <property type="evidence" value="ECO:0007669"/>
    <property type="project" value="UniProtKB-UniRule"/>
</dbReference>
<comment type="subcellular location">
    <subcellularLocation>
        <location evidence="5">Cytoplasm</location>
    </subcellularLocation>
</comment>
<dbReference type="FunCoup" id="A9UUD7">
    <property type="interactions" value="1331"/>
</dbReference>
<dbReference type="EMBL" id="CH991546">
    <property type="protein sequence ID" value="EDQ90885.1"/>
    <property type="molecule type" value="Genomic_DNA"/>
</dbReference>
<keyword evidence="4 5" id="KW-0648">Protein biosynthesis</keyword>
<comment type="subunit">
    <text evidence="5">Component of the eukaryotic translation initiation factor 3 (eIF-3) complex.</text>
</comment>
<sequence length="281" mass="30814">MPASTSTAWSEDVQDLNTSTAESVTSPATQDQDVPPSETVMVDDNTKRVTEYHRDEEGQLVKKTTTYRVESRTTKASKAVIARRKWTKFGAAKGAAPGPEAVTTSVGEEVYLILKTHKQKAEPQDAEPEKPTGITSVSCRKCGGSHFTHSCPHANLDTKPVAPQVDPESEGGAMGAYVAPNKRGGQSQEQENSVRITNLPPETQHEDLKDLIREMCNQLHMAGMQRMYLAQETDAVTGFKTAKGFAFVTFHTRSDAEKAIKHLDGHRYGHAIIHAELSKRN</sequence>
<name>A9UUD7_MONBE</name>
<feature type="compositionally biased region" description="Polar residues" evidence="7">
    <location>
        <begin position="1"/>
        <end position="32"/>
    </location>
</feature>
<evidence type="ECO:0000313" key="10">
    <source>
        <dbReference type="Proteomes" id="UP000001357"/>
    </source>
</evidence>
<keyword evidence="10" id="KW-1185">Reference proteome</keyword>
<dbReference type="InterPro" id="IPR034240">
    <property type="entry name" value="eIF3G_RRM"/>
</dbReference>
<dbReference type="GO" id="GO:0016282">
    <property type="term" value="C:eukaryotic 43S preinitiation complex"/>
    <property type="evidence" value="ECO:0007669"/>
    <property type="project" value="UniProtKB-UniRule"/>
</dbReference>
<keyword evidence="1 5" id="KW-0963">Cytoplasm</keyword>
<comment type="function">
    <text evidence="5">RNA-binding component of the eukaryotic translation initiation factor 3 (eIF-3) complex, which is involved in protein synthesis of a specialized repertoire of mRNAs and, together with other initiation factors, stimulates binding of mRNA and methionyl-tRNAi to the 40S ribosome. The eIF-3 complex specifically targets and initiates translation of a subset of mRNAs involved in cell proliferation. This subunit can bind 18S rRNA.</text>
</comment>
<dbReference type="eggNOG" id="KOG0122">
    <property type="taxonomic scope" value="Eukaryota"/>
</dbReference>
<dbReference type="RefSeq" id="XP_001744182.1">
    <property type="nucleotide sequence ID" value="XM_001744130.1"/>
</dbReference>
<dbReference type="GO" id="GO:0033290">
    <property type="term" value="C:eukaryotic 48S preinitiation complex"/>
    <property type="evidence" value="ECO:0007669"/>
    <property type="project" value="UniProtKB-UniRule"/>
</dbReference>
<gene>
    <name evidence="9" type="ORF">MONBRDRAFT_18323</name>
</gene>
<accession>A9UUD7</accession>
<dbReference type="Pfam" id="PF12353">
    <property type="entry name" value="eIF3g"/>
    <property type="match status" value="1"/>
</dbReference>
<dbReference type="CDD" id="cd12933">
    <property type="entry name" value="eIF3G"/>
    <property type="match status" value="1"/>
</dbReference>
<dbReference type="InParanoid" id="A9UUD7"/>
<dbReference type="InterPro" id="IPR017334">
    <property type="entry name" value="eIF3_g"/>
</dbReference>
<evidence type="ECO:0000256" key="1">
    <source>
        <dbReference type="ARBA" id="ARBA00022490"/>
    </source>
</evidence>
<keyword evidence="2 5" id="KW-0396">Initiation factor</keyword>
<evidence type="ECO:0000256" key="4">
    <source>
        <dbReference type="ARBA" id="ARBA00022917"/>
    </source>
</evidence>
<dbReference type="Pfam" id="PF00076">
    <property type="entry name" value="RRM_1"/>
    <property type="match status" value="1"/>
</dbReference>
<dbReference type="Gene3D" id="3.30.70.330">
    <property type="match status" value="1"/>
</dbReference>
<dbReference type="GO" id="GO:0005852">
    <property type="term" value="C:eukaryotic translation initiation factor 3 complex"/>
    <property type="evidence" value="ECO:0007669"/>
    <property type="project" value="UniProtKB-UniRule"/>
</dbReference>
<feature type="domain" description="RRM" evidence="8">
    <location>
        <begin position="192"/>
        <end position="280"/>
    </location>
</feature>
<evidence type="ECO:0000313" key="9">
    <source>
        <dbReference type="EMBL" id="EDQ90885.1"/>
    </source>
</evidence>
<evidence type="ECO:0000256" key="3">
    <source>
        <dbReference type="ARBA" id="ARBA00022884"/>
    </source>
</evidence>